<organism evidence="2 3">
    <name type="scientific">Bradyrhizobium vignae</name>
    <dbReference type="NCBI Taxonomy" id="1549949"/>
    <lineage>
        <taxon>Bacteria</taxon>
        <taxon>Pseudomonadati</taxon>
        <taxon>Pseudomonadota</taxon>
        <taxon>Alphaproteobacteria</taxon>
        <taxon>Hyphomicrobiales</taxon>
        <taxon>Nitrobacteraceae</taxon>
        <taxon>Bradyrhizobium</taxon>
    </lineage>
</organism>
<keyword evidence="3" id="KW-1185">Reference proteome</keyword>
<accession>A0ABS4A3G1</accession>
<dbReference type="SUPFAM" id="SSF53720">
    <property type="entry name" value="ALDH-like"/>
    <property type="match status" value="1"/>
</dbReference>
<dbReference type="Gene3D" id="3.40.309.10">
    <property type="entry name" value="Aldehyde Dehydrogenase, Chain A, domain 2"/>
    <property type="match status" value="1"/>
</dbReference>
<dbReference type="InterPro" id="IPR016161">
    <property type="entry name" value="Ald_DH/histidinol_DH"/>
</dbReference>
<evidence type="ECO:0000313" key="3">
    <source>
        <dbReference type="Proteomes" id="UP000669317"/>
    </source>
</evidence>
<dbReference type="Pfam" id="PF00171">
    <property type="entry name" value="Aldedh"/>
    <property type="match status" value="1"/>
</dbReference>
<sequence length="93" mass="10090">MRVFGGLSGGTRHVCEKRYGPVSGGGFFSPMIVAEYALDSDFARQEIFGQVMAVPPFDTDEEGWRLANRMEYGLPASSGPRLFIVPNGRAACS</sequence>
<gene>
    <name evidence="2" type="ORF">JWS04_28565</name>
</gene>
<dbReference type="EMBL" id="JAGIKT010000072">
    <property type="protein sequence ID" value="MBP0114950.1"/>
    <property type="molecule type" value="Genomic_DNA"/>
</dbReference>
<protein>
    <submittedName>
        <fullName evidence="2">Aldehyde dehydrogenase family protein</fullName>
    </submittedName>
</protein>
<evidence type="ECO:0000259" key="1">
    <source>
        <dbReference type="Pfam" id="PF00171"/>
    </source>
</evidence>
<dbReference type="InterPro" id="IPR016163">
    <property type="entry name" value="Ald_DH_C"/>
</dbReference>
<feature type="domain" description="Aldehyde dehydrogenase" evidence="1">
    <location>
        <begin position="10"/>
        <end position="77"/>
    </location>
</feature>
<dbReference type="InterPro" id="IPR015590">
    <property type="entry name" value="Aldehyde_DH_dom"/>
</dbReference>
<comment type="caution">
    <text evidence="2">The sequence shown here is derived from an EMBL/GenBank/DDBJ whole genome shotgun (WGS) entry which is preliminary data.</text>
</comment>
<reference evidence="2 3" key="1">
    <citation type="submission" date="2021-03" db="EMBL/GenBank/DDBJ databases">
        <title>Genome Sequence of Bradyrhizobium vignae strain ISRA400.</title>
        <authorList>
            <person name="Tisa L.S."/>
            <person name="Svistoonoff S."/>
            <person name="Hocher V."/>
            <person name="Fall S."/>
            <person name="Zaiya A."/>
            <person name="Naing D."/>
            <person name="Niang N."/>
            <person name="Diouf A."/>
            <person name="Dasylva M.C."/>
            <person name="Toure O."/>
            <person name="Gueye M."/>
            <person name="Gully D."/>
            <person name="Tisseyre P."/>
            <person name="Simpson S."/>
            <person name="Morris K."/>
            <person name="Thomas W.K."/>
        </authorList>
    </citation>
    <scope>NUCLEOTIDE SEQUENCE [LARGE SCALE GENOMIC DNA]</scope>
    <source>
        <strain evidence="2 3">ISRA400</strain>
    </source>
</reference>
<dbReference type="Proteomes" id="UP000669317">
    <property type="component" value="Unassembled WGS sequence"/>
</dbReference>
<evidence type="ECO:0000313" key="2">
    <source>
        <dbReference type="EMBL" id="MBP0114950.1"/>
    </source>
</evidence>
<proteinExistence type="predicted"/>
<name>A0ABS4A3G1_9BRAD</name>